<protein>
    <submittedName>
        <fullName evidence="1">Uncharacterized protein</fullName>
    </submittedName>
</protein>
<proteinExistence type="predicted"/>
<reference evidence="1" key="1">
    <citation type="submission" date="2018-02" db="EMBL/GenBank/DDBJ databases">
        <title>Rhizophora mucronata_Transcriptome.</title>
        <authorList>
            <person name="Meera S.P."/>
            <person name="Sreeshan A."/>
            <person name="Augustine A."/>
        </authorList>
    </citation>
    <scope>NUCLEOTIDE SEQUENCE</scope>
    <source>
        <tissue evidence="1">Leaf</tissue>
    </source>
</reference>
<evidence type="ECO:0000313" key="1">
    <source>
        <dbReference type="EMBL" id="MBX39272.1"/>
    </source>
</evidence>
<organism evidence="1">
    <name type="scientific">Rhizophora mucronata</name>
    <name type="common">Asiatic mangrove</name>
    <dbReference type="NCBI Taxonomy" id="61149"/>
    <lineage>
        <taxon>Eukaryota</taxon>
        <taxon>Viridiplantae</taxon>
        <taxon>Streptophyta</taxon>
        <taxon>Embryophyta</taxon>
        <taxon>Tracheophyta</taxon>
        <taxon>Spermatophyta</taxon>
        <taxon>Magnoliopsida</taxon>
        <taxon>eudicotyledons</taxon>
        <taxon>Gunneridae</taxon>
        <taxon>Pentapetalae</taxon>
        <taxon>rosids</taxon>
        <taxon>fabids</taxon>
        <taxon>Malpighiales</taxon>
        <taxon>Rhizophoraceae</taxon>
        <taxon>Rhizophora</taxon>
    </lineage>
</organism>
<dbReference type="EMBL" id="GGEC01058788">
    <property type="protein sequence ID" value="MBX39272.1"/>
    <property type="molecule type" value="Transcribed_RNA"/>
</dbReference>
<name>A0A2P2N9X9_RHIMU</name>
<sequence>MSFLCLLTENQLLSDTKIICMIMNFSRKSWKIL</sequence>
<dbReference type="AlphaFoldDB" id="A0A2P2N9X9"/>
<accession>A0A2P2N9X9</accession>